<dbReference type="Proteomes" id="UP001202550">
    <property type="component" value="Unassembled WGS sequence"/>
</dbReference>
<sequence length="310" mass="33606">MRGAAIHTAALALAGLVGCTMVPPPASDPEPVDPFVQDEAEPEAEQSAVAAYFAQLQARRIAQGLLRTDRAPRDLPVTPISLERAFAAVALRDEYQFAGGQIVQQSAPAPLRRWDVPVRISLEYGASVPEDRRARDTGIVTRFARQLSEFAKHPVSVTRGQGNFHVLVLDEGERRAIAPRLRALVPGIDTASQSLVENLPLSISCLVLAFARDGSNSYTDAVAIIRAELPDLSRDACYYQEIAQGMGLANDSPQARPSLFNDAAEFAVLTVLDEQLLRILYDPRLEPGLREAEARPIVRRIAAEVLGGPS</sequence>
<protein>
    <submittedName>
        <fullName evidence="1">DUF2927 domain-containing protein</fullName>
    </submittedName>
</protein>
<evidence type="ECO:0000313" key="1">
    <source>
        <dbReference type="EMBL" id="MCL1627414.1"/>
    </source>
</evidence>
<proteinExistence type="predicted"/>
<keyword evidence="2" id="KW-1185">Reference proteome</keyword>
<dbReference type="Pfam" id="PF11150">
    <property type="entry name" value="DUF2927"/>
    <property type="match status" value="1"/>
</dbReference>
<name>A0ABT0LXR1_9RHOB</name>
<dbReference type="InterPro" id="IPR021323">
    <property type="entry name" value="DUF2927"/>
</dbReference>
<reference evidence="1 2" key="1">
    <citation type="submission" date="2022-05" db="EMBL/GenBank/DDBJ databases">
        <title>Seasonal and diel survey of microbial diversity of the Tyrrhenian coast.</title>
        <authorList>
            <person name="Gattoni G."/>
            <person name="Corral P."/>
        </authorList>
    </citation>
    <scope>NUCLEOTIDE SEQUENCE [LARGE SCALE GENOMIC DNA]</scope>
    <source>
        <strain evidence="1 2">V10</strain>
    </source>
</reference>
<organism evidence="1 2">
    <name type="scientific">Roseinatronobacter domitianus</name>
    <dbReference type="NCBI Taxonomy" id="2940293"/>
    <lineage>
        <taxon>Bacteria</taxon>
        <taxon>Pseudomonadati</taxon>
        <taxon>Pseudomonadota</taxon>
        <taxon>Alphaproteobacteria</taxon>
        <taxon>Rhodobacterales</taxon>
        <taxon>Paracoccaceae</taxon>
        <taxon>Roseinatronobacter</taxon>
    </lineage>
</organism>
<accession>A0ABT0LXR1</accession>
<evidence type="ECO:0000313" key="2">
    <source>
        <dbReference type="Proteomes" id="UP001202550"/>
    </source>
</evidence>
<comment type="caution">
    <text evidence="1">The sequence shown here is derived from an EMBL/GenBank/DDBJ whole genome shotgun (WGS) entry which is preliminary data.</text>
</comment>
<gene>
    <name evidence="1" type="ORF">M3N55_01605</name>
</gene>
<dbReference type="EMBL" id="JALZWP010000001">
    <property type="protein sequence ID" value="MCL1627414.1"/>
    <property type="molecule type" value="Genomic_DNA"/>
</dbReference>
<dbReference type="PROSITE" id="PS51257">
    <property type="entry name" value="PROKAR_LIPOPROTEIN"/>
    <property type="match status" value="1"/>
</dbReference>
<dbReference type="RefSeq" id="WP_249055727.1">
    <property type="nucleotide sequence ID" value="NZ_JALZWP010000001.1"/>
</dbReference>